<keyword evidence="1" id="KW-1133">Transmembrane helix</keyword>
<evidence type="ECO:0000256" key="1">
    <source>
        <dbReference type="SAM" id="Phobius"/>
    </source>
</evidence>
<keyword evidence="1" id="KW-0472">Membrane</keyword>
<comment type="caution">
    <text evidence="2">The sequence shown here is derived from an EMBL/GenBank/DDBJ whole genome shotgun (WGS) entry which is preliminary data.</text>
</comment>
<keyword evidence="1" id="KW-0812">Transmembrane</keyword>
<proteinExistence type="predicted"/>
<dbReference type="EMBL" id="MU155390">
    <property type="protein sequence ID" value="KAF9474226.1"/>
    <property type="molecule type" value="Genomic_DNA"/>
</dbReference>
<organism evidence="2 3">
    <name type="scientific">Pholiota conissans</name>
    <dbReference type="NCBI Taxonomy" id="109636"/>
    <lineage>
        <taxon>Eukaryota</taxon>
        <taxon>Fungi</taxon>
        <taxon>Dikarya</taxon>
        <taxon>Basidiomycota</taxon>
        <taxon>Agaricomycotina</taxon>
        <taxon>Agaricomycetes</taxon>
        <taxon>Agaricomycetidae</taxon>
        <taxon>Agaricales</taxon>
        <taxon>Agaricineae</taxon>
        <taxon>Strophariaceae</taxon>
        <taxon>Pholiota</taxon>
    </lineage>
</organism>
<keyword evidence="3" id="KW-1185">Reference proteome</keyword>
<reference evidence="2" key="1">
    <citation type="submission" date="2020-11" db="EMBL/GenBank/DDBJ databases">
        <authorList>
            <consortium name="DOE Joint Genome Institute"/>
            <person name="Ahrendt S."/>
            <person name="Riley R."/>
            <person name="Andreopoulos W."/>
            <person name="Labutti K."/>
            <person name="Pangilinan J."/>
            <person name="Ruiz-Duenas F.J."/>
            <person name="Barrasa J.M."/>
            <person name="Sanchez-Garcia M."/>
            <person name="Camarero S."/>
            <person name="Miyauchi S."/>
            <person name="Serrano A."/>
            <person name="Linde D."/>
            <person name="Babiker R."/>
            <person name="Drula E."/>
            <person name="Ayuso-Fernandez I."/>
            <person name="Pacheco R."/>
            <person name="Padilla G."/>
            <person name="Ferreira P."/>
            <person name="Barriuso J."/>
            <person name="Kellner H."/>
            <person name="Castanera R."/>
            <person name="Alfaro M."/>
            <person name="Ramirez L."/>
            <person name="Pisabarro A.G."/>
            <person name="Kuo A."/>
            <person name="Tritt A."/>
            <person name="Lipzen A."/>
            <person name="He G."/>
            <person name="Yan M."/>
            <person name="Ng V."/>
            <person name="Cullen D."/>
            <person name="Martin F."/>
            <person name="Rosso M.-N."/>
            <person name="Henrissat B."/>
            <person name="Hibbett D."/>
            <person name="Martinez A.T."/>
            <person name="Grigoriev I.V."/>
        </authorList>
    </citation>
    <scope>NUCLEOTIDE SEQUENCE</scope>
    <source>
        <strain evidence="2">CIRM-BRFM 674</strain>
    </source>
</reference>
<feature type="transmembrane region" description="Helical" evidence="1">
    <location>
        <begin position="135"/>
        <end position="155"/>
    </location>
</feature>
<accession>A0A9P5YUN5</accession>
<feature type="transmembrane region" description="Helical" evidence="1">
    <location>
        <begin position="5"/>
        <end position="25"/>
    </location>
</feature>
<feature type="transmembrane region" description="Helical" evidence="1">
    <location>
        <begin position="107"/>
        <end position="123"/>
    </location>
</feature>
<feature type="transmembrane region" description="Helical" evidence="1">
    <location>
        <begin position="175"/>
        <end position="197"/>
    </location>
</feature>
<sequence>MRKTLYYTTFAAVSAILALNIISILRPDWLVVQYNEILYTKITVTYGITERCELTVSKLPGSSPDDGEVTYRKYECRGFPNRVKDGCEKENKAFCAAWITAGYLDELAIGFAAVSLVAILFGVSTHSRRRRIWRAVAGLVLLMAISQITTFGIITDVYRTSNYPSFDRARPGVAYVLHTVSWIASILTALGIILTGISADAGHRWAAGNRAYHPILP</sequence>
<evidence type="ECO:0000313" key="3">
    <source>
        <dbReference type="Proteomes" id="UP000807469"/>
    </source>
</evidence>
<protein>
    <submittedName>
        <fullName evidence="2">Uncharacterized protein</fullName>
    </submittedName>
</protein>
<gene>
    <name evidence="2" type="ORF">BDN70DRAFT_908611</name>
</gene>
<name>A0A9P5YUN5_9AGAR</name>
<evidence type="ECO:0000313" key="2">
    <source>
        <dbReference type="EMBL" id="KAF9474226.1"/>
    </source>
</evidence>
<dbReference type="Proteomes" id="UP000807469">
    <property type="component" value="Unassembled WGS sequence"/>
</dbReference>
<dbReference type="AlphaFoldDB" id="A0A9P5YUN5"/>
<dbReference type="OrthoDB" id="61370at2759"/>
<dbReference type="Gene3D" id="1.20.140.150">
    <property type="match status" value="1"/>
</dbReference>